<dbReference type="Gene3D" id="1.10.3720.10">
    <property type="entry name" value="MetI-like"/>
    <property type="match status" value="1"/>
</dbReference>
<dbReference type="PANTHER" id="PTHR30193">
    <property type="entry name" value="ABC TRANSPORTER PERMEASE PROTEIN"/>
    <property type="match status" value="1"/>
</dbReference>
<dbReference type="Proteomes" id="UP000886804">
    <property type="component" value="Unassembled WGS sequence"/>
</dbReference>
<comment type="similarity">
    <text evidence="7">Belongs to the binding-protein-dependent transport system permease family.</text>
</comment>
<evidence type="ECO:0000256" key="1">
    <source>
        <dbReference type="ARBA" id="ARBA00004651"/>
    </source>
</evidence>
<evidence type="ECO:0000313" key="9">
    <source>
        <dbReference type="EMBL" id="HJB07531.1"/>
    </source>
</evidence>
<evidence type="ECO:0000256" key="6">
    <source>
        <dbReference type="ARBA" id="ARBA00023136"/>
    </source>
</evidence>
<keyword evidence="3" id="KW-1003">Cell membrane</keyword>
<accession>A0A9D2L7W7</accession>
<sequence>MNRKEAIKGYLLILPAIVLLCIFTIYPIFYLLDSSLKDGSLLSKKRNFVALQNFTTLFKSVDFHTTLKNTIIYSIGLVAILMVLATLFAVWVNSKAQKHLNSLTLAAVFTPHIISLVSVSTVFLWIMDPQIGAINYVLRSIGLKPFPFLASSKTALASLVGMMVWKSLGYYSLLILAALQGVPKDIYEAAEIDDTPKIRTFFRITLPMISPTLFFTTIVATISSFQVFDTVNLMTQGGPVSSTNTLVYQIYSDAFKYLKLGPATAEAVVLLGLVGVLTILYFVFLGKKVHYQ</sequence>
<dbReference type="GO" id="GO:0055085">
    <property type="term" value="P:transmembrane transport"/>
    <property type="evidence" value="ECO:0007669"/>
    <property type="project" value="InterPro"/>
</dbReference>
<evidence type="ECO:0000256" key="3">
    <source>
        <dbReference type="ARBA" id="ARBA00022475"/>
    </source>
</evidence>
<reference evidence="9" key="1">
    <citation type="journal article" date="2021" name="PeerJ">
        <title>Extensive microbial diversity within the chicken gut microbiome revealed by metagenomics and culture.</title>
        <authorList>
            <person name="Gilroy R."/>
            <person name="Ravi A."/>
            <person name="Getino M."/>
            <person name="Pursley I."/>
            <person name="Horton D.L."/>
            <person name="Alikhan N.F."/>
            <person name="Baker D."/>
            <person name="Gharbi K."/>
            <person name="Hall N."/>
            <person name="Watson M."/>
            <person name="Adriaenssens E.M."/>
            <person name="Foster-Nyarko E."/>
            <person name="Jarju S."/>
            <person name="Secka A."/>
            <person name="Antonio M."/>
            <person name="Oren A."/>
            <person name="Chaudhuri R.R."/>
            <person name="La Ragione R."/>
            <person name="Hildebrand F."/>
            <person name="Pallen M.J."/>
        </authorList>
    </citation>
    <scope>NUCLEOTIDE SEQUENCE</scope>
    <source>
        <strain evidence="9">CHK188-4685</strain>
    </source>
</reference>
<dbReference type="GO" id="GO:0005886">
    <property type="term" value="C:plasma membrane"/>
    <property type="evidence" value="ECO:0007669"/>
    <property type="project" value="UniProtKB-SubCell"/>
</dbReference>
<dbReference type="InterPro" id="IPR000515">
    <property type="entry name" value="MetI-like"/>
</dbReference>
<organism evidence="9 10">
    <name type="scientific">Candidatus Enterocloster faecavium</name>
    <dbReference type="NCBI Taxonomy" id="2838560"/>
    <lineage>
        <taxon>Bacteria</taxon>
        <taxon>Bacillati</taxon>
        <taxon>Bacillota</taxon>
        <taxon>Clostridia</taxon>
        <taxon>Lachnospirales</taxon>
        <taxon>Lachnospiraceae</taxon>
        <taxon>Enterocloster</taxon>
    </lineage>
</organism>
<dbReference type="AlphaFoldDB" id="A0A9D2L7W7"/>
<gene>
    <name evidence="9" type="ORF">H9716_06635</name>
</gene>
<dbReference type="Pfam" id="PF00528">
    <property type="entry name" value="BPD_transp_1"/>
    <property type="match status" value="1"/>
</dbReference>
<evidence type="ECO:0000256" key="4">
    <source>
        <dbReference type="ARBA" id="ARBA00022692"/>
    </source>
</evidence>
<dbReference type="SUPFAM" id="SSF161098">
    <property type="entry name" value="MetI-like"/>
    <property type="match status" value="1"/>
</dbReference>
<feature type="transmembrane region" description="Helical" evidence="7">
    <location>
        <begin position="206"/>
        <end position="228"/>
    </location>
</feature>
<keyword evidence="4 7" id="KW-0812">Transmembrane</keyword>
<dbReference type="EMBL" id="DWYS01000081">
    <property type="protein sequence ID" value="HJB07531.1"/>
    <property type="molecule type" value="Genomic_DNA"/>
</dbReference>
<name>A0A9D2L7W7_9FIRM</name>
<keyword evidence="6 7" id="KW-0472">Membrane</keyword>
<evidence type="ECO:0000259" key="8">
    <source>
        <dbReference type="PROSITE" id="PS50928"/>
    </source>
</evidence>
<feature type="transmembrane region" description="Helical" evidence="7">
    <location>
        <begin position="12"/>
        <end position="32"/>
    </location>
</feature>
<proteinExistence type="inferred from homology"/>
<comment type="subcellular location">
    <subcellularLocation>
        <location evidence="1 7">Cell membrane</location>
        <topology evidence="1 7">Multi-pass membrane protein</topology>
    </subcellularLocation>
</comment>
<evidence type="ECO:0000256" key="7">
    <source>
        <dbReference type="RuleBase" id="RU363032"/>
    </source>
</evidence>
<protein>
    <submittedName>
        <fullName evidence="9">Sugar ABC transporter permease</fullName>
    </submittedName>
</protein>
<evidence type="ECO:0000313" key="10">
    <source>
        <dbReference type="Proteomes" id="UP000886804"/>
    </source>
</evidence>
<evidence type="ECO:0000256" key="2">
    <source>
        <dbReference type="ARBA" id="ARBA00022448"/>
    </source>
</evidence>
<keyword evidence="2 7" id="KW-0813">Transport</keyword>
<evidence type="ECO:0000256" key="5">
    <source>
        <dbReference type="ARBA" id="ARBA00022989"/>
    </source>
</evidence>
<dbReference type="PROSITE" id="PS50928">
    <property type="entry name" value="ABC_TM1"/>
    <property type="match status" value="1"/>
</dbReference>
<feature type="domain" description="ABC transmembrane type-1" evidence="8">
    <location>
        <begin position="67"/>
        <end position="281"/>
    </location>
</feature>
<feature type="transmembrane region" description="Helical" evidence="7">
    <location>
        <begin position="103"/>
        <end position="126"/>
    </location>
</feature>
<dbReference type="PANTHER" id="PTHR30193:SF37">
    <property type="entry name" value="INNER MEMBRANE ABC TRANSPORTER PERMEASE PROTEIN YCJO"/>
    <property type="match status" value="1"/>
</dbReference>
<comment type="caution">
    <text evidence="9">The sequence shown here is derived from an EMBL/GenBank/DDBJ whole genome shotgun (WGS) entry which is preliminary data.</text>
</comment>
<dbReference type="CDD" id="cd06261">
    <property type="entry name" value="TM_PBP2"/>
    <property type="match status" value="1"/>
</dbReference>
<dbReference type="InterPro" id="IPR051393">
    <property type="entry name" value="ABC_transporter_permease"/>
</dbReference>
<feature type="transmembrane region" description="Helical" evidence="7">
    <location>
        <begin position="267"/>
        <end position="286"/>
    </location>
</feature>
<feature type="transmembrane region" description="Helical" evidence="7">
    <location>
        <begin position="71"/>
        <end position="91"/>
    </location>
</feature>
<dbReference type="InterPro" id="IPR035906">
    <property type="entry name" value="MetI-like_sf"/>
</dbReference>
<keyword evidence="5 7" id="KW-1133">Transmembrane helix</keyword>
<reference evidence="9" key="2">
    <citation type="submission" date="2021-04" db="EMBL/GenBank/DDBJ databases">
        <authorList>
            <person name="Gilroy R."/>
        </authorList>
    </citation>
    <scope>NUCLEOTIDE SEQUENCE</scope>
    <source>
        <strain evidence="9">CHK188-4685</strain>
    </source>
</reference>